<evidence type="ECO:0000313" key="3">
    <source>
        <dbReference type="Proteomes" id="UP000251647"/>
    </source>
</evidence>
<evidence type="ECO:0000259" key="1">
    <source>
        <dbReference type="Pfam" id="PF01551"/>
    </source>
</evidence>
<dbReference type="InterPro" id="IPR011055">
    <property type="entry name" value="Dup_hybrid_motif"/>
</dbReference>
<dbReference type="RefSeq" id="WP_005299164.1">
    <property type="nucleotide sequence ID" value="NZ_PYOG01000030.1"/>
</dbReference>
<dbReference type="SUPFAM" id="SSF51261">
    <property type="entry name" value="Duplicated hybrid motif"/>
    <property type="match status" value="1"/>
</dbReference>
<dbReference type="Gene3D" id="2.70.70.10">
    <property type="entry name" value="Glucose Permease (Domain IIA)"/>
    <property type="match status" value="1"/>
</dbReference>
<dbReference type="InterPro" id="IPR016047">
    <property type="entry name" value="M23ase_b-sheet_dom"/>
</dbReference>
<name>A0A2T3QBA2_PHODM</name>
<dbReference type="InterPro" id="IPR050570">
    <property type="entry name" value="Cell_wall_metabolism_enzyme"/>
</dbReference>
<accession>A0A2T3QBA2</accession>
<reference evidence="2 3" key="1">
    <citation type="submission" date="2018-06" db="EMBL/GenBank/DDBJ databases">
        <authorList>
            <consortium name="Pathogen Informatics"/>
            <person name="Doyle S."/>
        </authorList>
    </citation>
    <scope>NUCLEOTIDE SEQUENCE [LARGE SCALE GENOMIC DNA]</scope>
    <source>
        <strain evidence="2 3">NCTC11647</strain>
    </source>
</reference>
<dbReference type="CDD" id="cd12797">
    <property type="entry name" value="M23_peptidase"/>
    <property type="match status" value="1"/>
</dbReference>
<dbReference type="Pfam" id="PF01551">
    <property type="entry name" value="Peptidase_M23"/>
    <property type="match status" value="1"/>
</dbReference>
<organism evidence="2 3">
    <name type="scientific">Photobacterium damselae</name>
    <dbReference type="NCBI Taxonomy" id="38293"/>
    <lineage>
        <taxon>Bacteria</taxon>
        <taxon>Pseudomonadati</taxon>
        <taxon>Pseudomonadota</taxon>
        <taxon>Gammaproteobacteria</taxon>
        <taxon>Vibrionales</taxon>
        <taxon>Vibrionaceae</taxon>
        <taxon>Photobacterium</taxon>
    </lineage>
</organism>
<sequence>MLNDLLKNHRFHPVVPKERQFGRALIVDLSPSSEIWQHVTEQHSFSDEMAQRAVAIEAQVVIGRYNEQRLIYQDTDNFAGQEHRTVHIGIDLGLPALTPIYAPYTAQVHSVANHNNDGDYGPTVILCHQLEGQKFYTLYGHLHWESVKALSVGQTIKTGEAFASIGTPEENGGWAPHLHLQVIKDMGKHHSDYPGVVDPKQLDFYLDNCPDPNLILGREDL</sequence>
<dbReference type="EMBL" id="UATL01000001">
    <property type="protein sequence ID" value="SPY28339.1"/>
    <property type="molecule type" value="Genomic_DNA"/>
</dbReference>
<feature type="domain" description="M23ase beta-sheet core" evidence="1">
    <location>
        <begin position="86"/>
        <end position="185"/>
    </location>
</feature>
<dbReference type="AlphaFoldDB" id="A0A2T3QBA2"/>
<dbReference type="Proteomes" id="UP000251647">
    <property type="component" value="Unassembled WGS sequence"/>
</dbReference>
<dbReference type="OrthoDB" id="9801052at2"/>
<dbReference type="PANTHER" id="PTHR21666:SF270">
    <property type="entry name" value="MUREIN HYDROLASE ACTIVATOR ENVC"/>
    <property type="match status" value="1"/>
</dbReference>
<dbReference type="PANTHER" id="PTHR21666">
    <property type="entry name" value="PEPTIDASE-RELATED"/>
    <property type="match status" value="1"/>
</dbReference>
<protein>
    <submittedName>
        <fullName evidence="2">Peptidase family M23</fullName>
    </submittedName>
</protein>
<gene>
    <name evidence="2" type="ORF">NCTC11647_01428</name>
</gene>
<dbReference type="GO" id="GO:0004222">
    <property type="term" value="F:metalloendopeptidase activity"/>
    <property type="evidence" value="ECO:0007669"/>
    <property type="project" value="TreeGrafter"/>
</dbReference>
<proteinExistence type="predicted"/>
<evidence type="ECO:0000313" key="2">
    <source>
        <dbReference type="EMBL" id="SPY28339.1"/>
    </source>
</evidence>